<evidence type="ECO:0000313" key="2">
    <source>
        <dbReference type="Proteomes" id="UP001177021"/>
    </source>
</evidence>
<name>A0ACB0ISM4_TRIPR</name>
<evidence type="ECO:0000313" key="1">
    <source>
        <dbReference type="EMBL" id="CAJ2635170.1"/>
    </source>
</evidence>
<keyword evidence="2" id="KW-1185">Reference proteome</keyword>
<organism evidence="1 2">
    <name type="scientific">Trifolium pratense</name>
    <name type="common">Red clover</name>
    <dbReference type="NCBI Taxonomy" id="57577"/>
    <lineage>
        <taxon>Eukaryota</taxon>
        <taxon>Viridiplantae</taxon>
        <taxon>Streptophyta</taxon>
        <taxon>Embryophyta</taxon>
        <taxon>Tracheophyta</taxon>
        <taxon>Spermatophyta</taxon>
        <taxon>Magnoliopsida</taxon>
        <taxon>eudicotyledons</taxon>
        <taxon>Gunneridae</taxon>
        <taxon>Pentapetalae</taxon>
        <taxon>rosids</taxon>
        <taxon>fabids</taxon>
        <taxon>Fabales</taxon>
        <taxon>Fabaceae</taxon>
        <taxon>Papilionoideae</taxon>
        <taxon>50 kb inversion clade</taxon>
        <taxon>NPAAA clade</taxon>
        <taxon>Hologalegina</taxon>
        <taxon>IRL clade</taxon>
        <taxon>Trifolieae</taxon>
        <taxon>Trifolium</taxon>
    </lineage>
</organism>
<reference evidence="1" key="1">
    <citation type="submission" date="2023-10" db="EMBL/GenBank/DDBJ databases">
        <authorList>
            <person name="Rodriguez Cubillos JULIANA M."/>
            <person name="De Vega J."/>
        </authorList>
    </citation>
    <scope>NUCLEOTIDE SEQUENCE</scope>
</reference>
<comment type="caution">
    <text evidence="1">The sequence shown here is derived from an EMBL/GenBank/DDBJ whole genome shotgun (WGS) entry which is preliminary data.</text>
</comment>
<proteinExistence type="predicted"/>
<accession>A0ACB0ISM4</accession>
<gene>
    <name evidence="1" type="ORF">MILVUS5_LOCUS5918</name>
</gene>
<dbReference type="Proteomes" id="UP001177021">
    <property type="component" value="Unassembled WGS sequence"/>
</dbReference>
<protein>
    <submittedName>
        <fullName evidence="1">Uncharacterized protein</fullName>
    </submittedName>
</protein>
<dbReference type="EMBL" id="CASHSV030000002">
    <property type="protein sequence ID" value="CAJ2635170.1"/>
    <property type="molecule type" value="Genomic_DNA"/>
</dbReference>
<sequence length="323" mass="36413">MRLNTRYEISSIKEEGFNIIFTIMMIASNINAWNEWMWDYLTRLRLRGSLGHVKRGDPLSHCRQPNHHLRRQETSSPSSTEPSSPPLSSLPIENIASRYYLLNGKLYPGVPVLRPPPPPPTSSFNVPQRPSKPQPCKIIPHPLIPGIYVVGDHHDREDDVESLFLYTRNLVPGVQSHDEDVLFSVQDEDGSTMEYREWDPFKSRFVAAILSGAQDISIKPGSRVLVLNSRDDALSGMTISHISDIVGPQGMVYVVEEASHSLLTMASKRFNIVPIVYGEIPHKYRMLINVVDVLFAALDSPKEVPFSLSSNLVFSILIILIDY</sequence>